<keyword evidence="3" id="KW-1185">Reference proteome</keyword>
<evidence type="ECO:0000313" key="2">
    <source>
        <dbReference type="EMBL" id="KAF2425291.1"/>
    </source>
</evidence>
<name>A0A9P4NKT1_9PEZI</name>
<organism evidence="2 3">
    <name type="scientific">Tothia fuscella</name>
    <dbReference type="NCBI Taxonomy" id="1048955"/>
    <lineage>
        <taxon>Eukaryota</taxon>
        <taxon>Fungi</taxon>
        <taxon>Dikarya</taxon>
        <taxon>Ascomycota</taxon>
        <taxon>Pezizomycotina</taxon>
        <taxon>Dothideomycetes</taxon>
        <taxon>Pleosporomycetidae</taxon>
        <taxon>Venturiales</taxon>
        <taxon>Cylindrosympodiaceae</taxon>
        <taxon>Tothia</taxon>
    </lineage>
</organism>
<reference evidence="2" key="1">
    <citation type="journal article" date="2020" name="Stud. Mycol.">
        <title>101 Dothideomycetes genomes: a test case for predicting lifestyles and emergence of pathogens.</title>
        <authorList>
            <person name="Haridas S."/>
            <person name="Albert R."/>
            <person name="Binder M."/>
            <person name="Bloem J."/>
            <person name="Labutti K."/>
            <person name="Salamov A."/>
            <person name="Andreopoulos B."/>
            <person name="Baker S."/>
            <person name="Barry K."/>
            <person name="Bills G."/>
            <person name="Bluhm B."/>
            <person name="Cannon C."/>
            <person name="Castanera R."/>
            <person name="Culley D."/>
            <person name="Daum C."/>
            <person name="Ezra D."/>
            <person name="Gonzalez J."/>
            <person name="Henrissat B."/>
            <person name="Kuo A."/>
            <person name="Liang C."/>
            <person name="Lipzen A."/>
            <person name="Lutzoni F."/>
            <person name="Magnuson J."/>
            <person name="Mondo S."/>
            <person name="Nolan M."/>
            <person name="Ohm R."/>
            <person name="Pangilinan J."/>
            <person name="Park H.-J."/>
            <person name="Ramirez L."/>
            <person name="Alfaro M."/>
            <person name="Sun H."/>
            <person name="Tritt A."/>
            <person name="Yoshinaga Y."/>
            <person name="Zwiers L.-H."/>
            <person name="Turgeon B."/>
            <person name="Goodwin S."/>
            <person name="Spatafora J."/>
            <person name="Crous P."/>
            <person name="Grigoriev I."/>
        </authorList>
    </citation>
    <scope>NUCLEOTIDE SEQUENCE</scope>
    <source>
        <strain evidence="2">CBS 130266</strain>
    </source>
</reference>
<evidence type="ECO:0000256" key="1">
    <source>
        <dbReference type="SAM" id="MobiDB-lite"/>
    </source>
</evidence>
<dbReference type="EMBL" id="MU007071">
    <property type="protein sequence ID" value="KAF2425291.1"/>
    <property type="molecule type" value="Genomic_DNA"/>
</dbReference>
<dbReference type="AlphaFoldDB" id="A0A9P4NKT1"/>
<comment type="caution">
    <text evidence="2">The sequence shown here is derived from an EMBL/GenBank/DDBJ whole genome shotgun (WGS) entry which is preliminary data.</text>
</comment>
<protein>
    <submittedName>
        <fullName evidence="2">Uncharacterized protein</fullName>
    </submittedName>
</protein>
<feature type="region of interest" description="Disordered" evidence="1">
    <location>
        <begin position="89"/>
        <end position="119"/>
    </location>
</feature>
<gene>
    <name evidence="2" type="ORF">EJ08DRAFT_700519</name>
</gene>
<accession>A0A9P4NKT1</accession>
<proteinExistence type="predicted"/>
<evidence type="ECO:0000313" key="3">
    <source>
        <dbReference type="Proteomes" id="UP000800235"/>
    </source>
</evidence>
<dbReference type="Proteomes" id="UP000800235">
    <property type="component" value="Unassembled WGS sequence"/>
</dbReference>
<feature type="compositionally biased region" description="Basic and acidic residues" evidence="1">
    <location>
        <begin position="109"/>
        <end position="119"/>
    </location>
</feature>
<sequence>MLLAEFGFILGLSPFIICTRHADEMVDIALAIRLANMCEDILVVPFLDPRSPHNDAAERTSLVTALMANGEAGITQLIDYFVSRGMNASKTRRLGPPSSRSAFLASNHEVNRGDARRRV</sequence>